<accession>A0A0D6JGG2</accession>
<organism evidence="2 3">
    <name type="scientific">Candidatus Filomicrobium marinum</name>
    <dbReference type="NCBI Taxonomy" id="1608628"/>
    <lineage>
        <taxon>Bacteria</taxon>
        <taxon>Pseudomonadati</taxon>
        <taxon>Pseudomonadota</taxon>
        <taxon>Alphaproteobacteria</taxon>
        <taxon>Hyphomicrobiales</taxon>
        <taxon>Hyphomicrobiaceae</taxon>
        <taxon>Filomicrobium</taxon>
    </lineage>
</organism>
<dbReference type="AlphaFoldDB" id="A0A0D6JGG2"/>
<sequence>MSTIAGTVKCGGDDAQMADTHDTERATGDLTGSLKRLELGTTPISADVFLASLSRHAQ</sequence>
<proteinExistence type="predicted"/>
<dbReference type="KEGG" id="fiy:BN1229_v1_2240"/>
<evidence type="ECO:0000256" key="1">
    <source>
        <dbReference type="SAM" id="MobiDB-lite"/>
    </source>
</evidence>
<evidence type="ECO:0000313" key="2">
    <source>
        <dbReference type="EMBL" id="CPR19605.1"/>
    </source>
</evidence>
<gene>
    <name evidence="2" type="ORF">YBN1229_v1_2240</name>
</gene>
<dbReference type="KEGG" id="fil:BN1229_v1_2241"/>
<evidence type="ECO:0000313" key="3">
    <source>
        <dbReference type="Proteomes" id="UP000033187"/>
    </source>
</evidence>
<feature type="region of interest" description="Disordered" evidence="1">
    <location>
        <begin position="1"/>
        <end position="27"/>
    </location>
</feature>
<reference evidence="3" key="1">
    <citation type="submission" date="2015-02" db="EMBL/GenBank/DDBJ databases">
        <authorList>
            <person name="Chooi Y.-H."/>
        </authorList>
    </citation>
    <scope>NUCLEOTIDE SEQUENCE [LARGE SCALE GENOMIC DNA]</scope>
    <source>
        <strain evidence="3">strain Y</strain>
    </source>
</reference>
<keyword evidence="3" id="KW-1185">Reference proteome</keyword>
<dbReference type="Proteomes" id="UP000033187">
    <property type="component" value="Chromosome 1"/>
</dbReference>
<dbReference type="EMBL" id="LN829119">
    <property type="protein sequence ID" value="CPR19605.1"/>
    <property type="molecule type" value="Genomic_DNA"/>
</dbReference>
<protein>
    <submittedName>
        <fullName evidence="2">Uncharacterized protein</fullName>
    </submittedName>
</protein>
<name>A0A0D6JGG2_9HYPH</name>